<dbReference type="OrthoDB" id="10535646at2759"/>
<organism evidence="1 2">
    <name type="scientific">Gigaspora rosea</name>
    <dbReference type="NCBI Taxonomy" id="44941"/>
    <lineage>
        <taxon>Eukaryota</taxon>
        <taxon>Fungi</taxon>
        <taxon>Fungi incertae sedis</taxon>
        <taxon>Mucoromycota</taxon>
        <taxon>Glomeromycotina</taxon>
        <taxon>Glomeromycetes</taxon>
        <taxon>Diversisporales</taxon>
        <taxon>Gigasporaceae</taxon>
        <taxon>Gigaspora</taxon>
    </lineage>
</organism>
<name>A0A397UEU9_9GLOM</name>
<proteinExistence type="predicted"/>
<evidence type="ECO:0000313" key="1">
    <source>
        <dbReference type="EMBL" id="RIB08680.1"/>
    </source>
</evidence>
<gene>
    <name evidence="1" type="ORF">C2G38_2211019</name>
</gene>
<keyword evidence="2" id="KW-1185">Reference proteome</keyword>
<dbReference type="EMBL" id="QKWP01001477">
    <property type="protein sequence ID" value="RIB08680.1"/>
    <property type="molecule type" value="Genomic_DNA"/>
</dbReference>
<reference evidence="1 2" key="1">
    <citation type="submission" date="2018-06" db="EMBL/GenBank/DDBJ databases">
        <title>Comparative genomics reveals the genomic features of Rhizophagus irregularis, R. cerebriforme, R. diaphanum and Gigaspora rosea, and their symbiotic lifestyle signature.</title>
        <authorList>
            <person name="Morin E."/>
            <person name="San Clemente H."/>
            <person name="Chen E.C.H."/>
            <person name="De La Providencia I."/>
            <person name="Hainaut M."/>
            <person name="Kuo A."/>
            <person name="Kohler A."/>
            <person name="Murat C."/>
            <person name="Tang N."/>
            <person name="Roy S."/>
            <person name="Loubradou J."/>
            <person name="Henrissat B."/>
            <person name="Grigoriev I.V."/>
            <person name="Corradi N."/>
            <person name="Roux C."/>
            <person name="Martin F.M."/>
        </authorList>
    </citation>
    <scope>NUCLEOTIDE SEQUENCE [LARGE SCALE GENOMIC DNA]</scope>
    <source>
        <strain evidence="1 2">DAOM 194757</strain>
    </source>
</reference>
<accession>A0A397UEU9</accession>
<comment type="caution">
    <text evidence="1">The sequence shown here is derived from an EMBL/GenBank/DDBJ whole genome shotgun (WGS) entry which is preliminary data.</text>
</comment>
<dbReference type="AlphaFoldDB" id="A0A397UEU9"/>
<evidence type="ECO:0000313" key="2">
    <source>
        <dbReference type="Proteomes" id="UP000266673"/>
    </source>
</evidence>
<sequence>MEHRCYMADPLPSVQHIKKYFTIPDHSANVTSLSESEISNEQSLRRGRQGWPAFDEVWNNVFRCECNEYGLYYNLFTLKEI</sequence>
<dbReference type="Proteomes" id="UP000266673">
    <property type="component" value="Unassembled WGS sequence"/>
</dbReference>
<protein>
    <submittedName>
        <fullName evidence="1">Uncharacterized protein</fullName>
    </submittedName>
</protein>